<feature type="compositionally biased region" description="Basic and acidic residues" evidence="6">
    <location>
        <begin position="424"/>
        <end position="436"/>
    </location>
</feature>
<proteinExistence type="predicted"/>
<feature type="compositionally biased region" description="Basic residues" evidence="6">
    <location>
        <begin position="408"/>
        <end position="423"/>
    </location>
</feature>
<keyword evidence="1" id="KW-0479">Metal-binding</keyword>
<feature type="coiled-coil region" evidence="5">
    <location>
        <begin position="161"/>
        <end position="195"/>
    </location>
</feature>
<evidence type="ECO:0000256" key="3">
    <source>
        <dbReference type="ARBA" id="ARBA00022833"/>
    </source>
</evidence>
<organism evidence="8 9">
    <name type="scientific">Collybiopsis confluens</name>
    <dbReference type="NCBI Taxonomy" id="2823264"/>
    <lineage>
        <taxon>Eukaryota</taxon>
        <taxon>Fungi</taxon>
        <taxon>Dikarya</taxon>
        <taxon>Basidiomycota</taxon>
        <taxon>Agaricomycotina</taxon>
        <taxon>Agaricomycetes</taxon>
        <taxon>Agaricomycetidae</taxon>
        <taxon>Agaricales</taxon>
        <taxon>Marasmiineae</taxon>
        <taxon>Omphalotaceae</taxon>
        <taxon>Collybiopsis</taxon>
    </lineage>
</organism>
<sequence length="919" mass="99972">MPLIIHPSSTCDVCLDPYAWDDDSGSKEPFAIPCGHLYCLSCLESLQSECCPLCRKRFMRDSIKKLHMDPPPNSDENAMVQKLIMAWDDEVEVVGVLEEIERWLERTESLSLRQLKKMQSDYQRMKVRKSDDKWRIRKLESSINHLQRSNVYDRDVGLAMEASYSTTIEELENMLSQAQSETHTLRNQIARLEFNNPRRDKGKGRAPETNFAPENDTLQRNPLPAPPITIPMERYATLAGDVRSSSTEAEQVAAAVEASIHDRRSRDGYSSDFGPSSLGAGPSGHTHTRTNGVHTNGHVPLGFGAISYPQHFAQSGPAFPPPVPAPTSKPRRAEALPVVLDVAVSQAQLYALRSSPSRRNKIVPGATDDEKVYVAPPPSAHPGSQTTYVNEYVKLPALSSAPVDDTYRRRHREKRHKSKSRSHRREELPERGEGREGITGVTSLGLIDESLEERRRNDPQTAFVSGYMEGLNNGFEYGATRGNAAPPSAPTSAPLPRARPNGAIPGSIPQAPVTTNESSGPRPPSSRRNANQNVSVEVLADRLHGLMEDPSSARLQATVATDNRTSTASTEVATWGTVTTLSSRRQSNASDVMPNLRSFPAHGHQPIRTSTSSEIPVGDPRAFLPVHPPSATETDGRNEAIGTAIVDPSSTGPLNSLTSASAIVYSQPSSAGVIYPTNSETPVASASSRSAHRRTDHQSASVSHTRPANHRLNSVPVNMGNVTNTSDGNTTRLTRHSRDNRPQRLEAVSFPAGTTAPTSKVNSSSANHHIQGYVQVPYLNGLGTSAYHNKSNPLPILPNFGFDPASQGSAPPRPPLQEVDSAPAVPYASHTSNLSRASNHHHQSYNGHSHSVAPPVLAPEHDINALGLELGDEEDDDRNGYGYGHDSIPAFAAPTPRASHGLFLRSFSYDATEGETLYR</sequence>
<feature type="compositionally biased region" description="Low complexity" evidence="6">
    <location>
        <begin position="484"/>
        <end position="500"/>
    </location>
</feature>
<feature type="compositionally biased region" description="Basic and acidic residues" evidence="6">
    <location>
        <begin position="259"/>
        <end position="269"/>
    </location>
</feature>
<evidence type="ECO:0000313" key="9">
    <source>
        <dbReference type="Proteomes" id="UP000518752"/>
    </source>
</evidence>
<dbReference type="InterPro" id="IPR013083">
    <property type="entry name" value="Znf_RING/FYVE/PHD"/>
</dbReference>
<keyword evidence="3" id="KW-0862">Zinc</keyword>
<evidence type="ECO:0000256" key="4">
    <source>
        <dbReference type="PROSITE-ProRule" id="PRU00175"/>
    </source>
</evidence>
<evidence type="ECO:0000259" key="7">
    <source>
        <dbReference type="PROSITE" id="PS50089"/>
    </source>
</evidence>
<feature type="region of interest" description="Disordered" evidence="6">
    <location>
        <begin position="196"/>
        <end position="229"/>
    </location>
</feature>
<dbReference type="EMBL" id="JAACJN010000012">
    <property type="protein sequence ID" value="KAF5390993.1"/>
    <property type="molecule type" value="Genomic_DNA"/>
</dbReference>
<dbReference type="PROSITE" id="PS00518">
    <property type="entry name" value="ZF_RING_1"/>
    <property type="match status" value="1"/>
</dbReference>
<feature type="region of interest" description="Disordered" evidence="6">
    <location>
        <begin position="478"/>
        <end position="533"/>
    </location>
</feature>
<evidence type="ECO:0000313" key="8">
    <source>
        <dbReference type="EMBL" id="KAF5390993.1"/>
    </source>
</evidence>
<dbReference type="GO" id="GO:0008270">
    <property type="term" value="F:zinc ion binding"/>
    <property type="evidence" value="ECO:0007669"/>
    <property type="project" value="UniProtKB-KW"/>
</dbReference>
<dbReference type="SUPFAM" id="SSF57850">
    <property type="entry name" value="RING/U-box"/>
    <property type="match status" value="1"/>
</dbReference>
<feature type="compositionally biased region" description="Low complexity" evidence="6">
    <location>
        <begin position="249"/>
        <end position="258"/>
    </location>
</feature>
<feature type="compositionally biased region" description="Polar residues" evidence="6">
    <location>
        <begin position="698"/>
        <end position="732"/>
    </location>
</feature>
<evidence type="ECO:0000256" key="1">
    <source>
        <dbReference type="ARBA" id="ARBA00022723"/>
    </source>
</evidence>
<feature type="region of interest" description="Disordered" evidence="6">
    <location>
        <begin position="674"/>
        <end position="739"/>
    </location>
</feature>
<feature type="compositionally biased region" description="Basic and acidic residues" evidence="6">
    <location>
        <begin position="196"/>
        <end position="206"/>
    </location>
</feature>
<keyword evidence="5" id="KW-0175">Coiled coil</keyword>
<comment type="caution">
    <text evidence="8">The sequence shown here is derived from an EMBL/GenBank/DDBJ whole genome shotgun (WGS) entry which is preliminary data.</text>
</comment>
<feature type="region of interest" description="Disordered" evidence="6">
    <location>
        <begin position="403"/>
        <end position="460"/>
    </location>
</feature>
<dbReference type="InterPro" id="IPR017907">
    <property type="entry name" value="Znf_RING_CS"/>
</dbReference>
<feature type="region of interest" description="Disordered" evidence="6">
    <location>
        <begin position="249"/>
        <end position="298"/>
    </location>
</feature>
<evidence type="ECO:0000256" key="6">
    <source>
        <dbReference type="SAM" id="MobiDB-lite"/>
    </source>
</evidence>
<dbReference type="SMART" id="SM00184">
    <property type="entry name" value="RING"/>
    <property type="match status" value="1"/>
</dbReference>
<keyword evidence="9" id="KW-1185">Reference proteome</keyword>
<dbReference type="Pfam" id="PF14634">
    <property type="entry name" value="zf-RING_5"/>
    <property type="match status" value="1"/>
</dbReference>
<name>A0A8H5HWZ2_9AGAR</name>
<feature type="region of interest" description="Disordered" evidence="6">
    <location>
        <begin position="798"/>
        <end position="855"/>
    </location>
</feature>
<dbReference type="InterPro" id="IPR001841">
    <property type="entry name" value="Znf_RING"/>
</dbReference>
<evidence type="ECO:0000256" key="5">
    <source>
        <dbReference type="SAM" id="Coils"/>
    </source>
</evidence>
<dbReference type="Proteomes" id="UP000518752">
    <property type="component" value="Unassembled WGS sequence"/>
</dbReference>
<dbReference type="OrthoDB" id="3044238at2759"/>
<feature type="domain" description="RING-type" evidence="7">
    <location>
        <begin position="11"/>
        <end position="55"/>
    </location>
</feature>
<accession>A0A8H5HWZ2</accession>
<reference evidence="8 9" key="1">
    <citation type="journal article" date="2020" name="ISME J.">
        <title>Uncovering the hidden diversity of litter-decomposition mechanisms in mushroom-forming fungi.</title>
        <authorList>
            <person name="Floudas D."/>
            <person name="Bentzer J."/>
            <person name="Ahren D."/>
            <person name="Johansson T."/>
            <person name="Persson P."/>
            <person name="Tunlid A."/>
        </authorList>
    </citation>
    <scope>NUCLEOTIDE SEQUENCE [LARGE SCALE GENOMIC DNA]</scope>
    <source>
        <strain evidence="8 9">CBS 406.79</strain>
    </source>
</reference>
<protein>
    <recommendedName>
        <fullName evidence="7">RING-type domain-containing protein</fullName>
    </recommendedName>
</protein>
<dbReference type="PROSITE" id="PS50089">
    <property type="entry name" value="ZF_RING_2"/>
    <property type="match status" value="1"/>
</dbReference>
<dbReference type="Gene3D" id="3.30.40.10">
    <property type="entry name" value="Zinc/RING finger domain, C3HC4 (zinc finger)"/>
    <property type="match status" value="1"/>
</dbReference>
<gene>
    <name evidence="8" type="ORF">D9757_004046</name>
</gene>
<dbReference type="AlphaFoldDB" id="A0A8H5HWZ2"/>
<evidence type="ECO:0000256" key="2">
    <source>
        <dbReference type="ARBA" id="ARBA00022771"/>
    </source>
</evidence>
<keyword evidence="2 4" id="KW-0863">Zinc-finger</keyword>
<feature type="region of interest" description="Disordered" evidence="6">
    <location>
        <begin position="597"/>
        <end position="618"/>
    </location>
</feature>